<sequence length="267" mass="31019">MQNIDVFLLIGQSNARGVGDKDDSEIPNENCFEYLGNNEIIKMRCELEKSEGCGTIAPAFSNRWNEVTKNKVCFIHEAKDGSRIKNWNHDANKFLDDAIIKFNKGVKLISEKYEIKNKYVIWIQGESDAKYGSDPIYYKENLKDIANRLKDECNIDKMFVSLTGYWLGHKDYFTRTKKIAAAQFIACKECDILSLGSNRAMTFHDENLTIDDVHYSQIGLNILGRDLSDNILKYNDNKKDIELKDTIDLEKYREYIYKLEKLQNDYI</sequence>
<dbReference type="Proteomes" id="UP000611796">
    <property type="component" value="Unassembled WGS sequence"/>
</dbReference>
<reference evidence="3 4" key="1">
    <citation type="submission" date="2020-08" db="EMBL/GenBank/DDBJ databases">
        <authorList>
            <person name="Liu C."/>
            <person name="Sun Q."/>
        </authorList>
    </citation>
    <scope>NUCLEOTIDE SEQUENCE [LARGE SCALE GENOMIC DNA]</scope>
    <source>
        <strain evidence="3 4">NSJ-45</strain>
    </source>
</reference>
<organism evidence="3 4">
    <name type="scientific">Paeniclostridium hominis</name>
    <dbReference type="NCBI Taxonomy" id="2764329"/>
    <lineage>
        <taxon>Bacteria</taxon>
        <taxon>Bacillati</taxon>
        <taxon>Bacillota</taxon>
        <taxon>Clostridia</taxon>
        <taxon>Peptostreptococcales</taxon>
        <taxon>Peptostreptococcaceae</taxon>
        <taxon>Paeniclostridium</taxon>
    </lineage>
</organism>
<dbReference type="PANTHER" id="PTHR31988">
    <property type="entry name" value="ESTERASE, PUTATIVE (DUF303)-RELATED"/>
    <property type="match status" value="1"/>
</dbReference>
<name>A0ABR7K0Q3_9FIRM</name>
<accession>A0ABR7K0Q3</accession>
<dbReference type="InterPro" id="IPR052940">
    <property type="entry name" value="Carb_Esterase_6"/>
</dbReference>
<dbReference type="SUPFAM" id="SSF52266">
    <property type="entry name" value="SGNH hydrolase"/>
    <property type="match status" value="1"/>
</dbReference>
<evidence type="ECO:0000259" key="2">
    <source>
        <dbReference type="Pfam" id="PF03629"/>
    </source>
</evidence>
<dbReference type="InterPro" id="IPR005181">
    <property type="entry name" value="SASA"/>
</dbReference>
<dbReference type="RefSeq" id="WP_187005089.1">
    <property type="nucleotide sequence ID" value="NZ_JACRWD010000001.1"/>
</dbReference>
<dbReference type="EMBL" id="JACRWD010000001">
    <property type="protein sequence ID" value="MBC6002699.1"/>
    <property type="molecule type" value="Genomic_DNA"/>
</dbReference>
<keyword evidence="1" id="KW-0378">Hydrolase</keyword>
<evidence type="ECO:0000256" key="1">
    <source>
        <dbReference type="ARBA" id="ARBA00022801"/>
    </source>
</evidence>
<dbReference type="Gene3D" id="3.40.50.1110">
    <property type="entry name" value="SGNH hydrolase"/>
    <property type="match status" value="1"/>
</dbReference>
<keyword evidence="4" id="KW-1185">Reference proteome</keyword>
<dbReference type="Pfam" id="PF03629">
    <property type="entry name" value="SASA"/>
    <property type="match status" value="1"/>
</dbReference>
<feature type="domain" description="Sialate O-acetylesterase" evidence="2">
    <location>
        <begin position="4"/>
        <end position="232"/>
    </location>
</feature>
<dbReference type="InterPro" id="IPR036514">
    <property type="entry name" value="SGNH_hydro_sf"/>
</dbReference>
<gene>
    <name evidence="3" type="ORF">H8891_02710</name>
</gene>
<proteinExistence type="predicted"/>
<dbReference type="PANTHER" id="PTHR31988:SF19">
    <property type="entry name" value="9-O-ACETYL-N-ACETYLNEURAMINIC ACID DEACETYLASE-RELATED"/>
    <property type="match status" value="1"/>
</dbReference>
<comment type="caution">
    <text evidence="3">The sequence shown here is derived from an EMBL/GenBank/DDBJ whole genome shotgun (WGS) entry which is preliminary data.</text>
</comment>
<evidence type="ECO:0000313" key="3">
    <source>
        <dbReference type="EMBL" id="MBC6002699.1"/>
    </source>
</evidence>
<evidence type="ECO:0000313" key="4">
    <source>
        <dbReference type="Proteomes" id="UP000611796"/>
    </source>
</evidence>
<protein>
    <recommendedName>
        <fullName evidence="2">Sialate O-acetylesterase domain-containing protein</fullName>
    </recommendedName>
</protein>